<dbReference type="InterPro" id="IPR020904">
    <property type="entry name" value="Sc_DH/Rdtase_CS"/>
</dbReference>
<evidence type="ECO:0000256" key="2">
    <source>
        <dbReference type="ARBA" id="ARBA00023002"/>
    </source>
</evidence>
<evidence type="ECO:0000313" key="4">
    <source>
        <dbReference type="EMBL" id="MBC2837581.1"/>
    </source>
</evidence>
<accession>A0A842IDC3</accession>
<dbReference type="SUPFAM" id="SSF51735">
    <property type="entry name" value="NAD(P)-binding Rossmann-fold domains"/>
    <property type="match status" value="1"/>
</dbReference>
<keyword evidence="2" id="KW-0560">Oxidoreductase</keyword>
<dbReference type="PRINTS" id="PR00080">
    <property type="entry name" value="SDRFAMILY"/>
</dbReference>
<dbReference type="RefSeq" id="WP_185799198.1">
    <property type="nucleotide sequence ID" value="NZ_JACLQD010000008.1"/>
</dbReference>
<dbReference type="InterPro" id="IPR002347">
    <property type="entry name" value="SDR_fam"/>
</dbReference>
<evidence type="ECO:0000256" key="1">
    <source>
        <dbReference type="ARBA" id="ARBA00006484"/>
    </source>
</evidence>
<proteinExistence type="inferred from homology"/>
<organism evidence="4 5">
    <name type="scientific">Paragemmobacter straminiformis</name>
    <dbReference type="NCBI Taxonomy" id="2045119"/>
    <lineage>
        <taxon>Bacteria</taxon>
        <taxon>Pseudomonadati</taxon>
        <taxon>Pseudomonadota</taxon>
        <taxon>Alphaproteobacteria</taxon>
        <taxon>Rhodobacterales</taxon>
        <taxon>Paracoccaceae</taxon>
        <taxon>Paragemmobacter</taxon>
    </lineage>
</organism>
<sequence>MMQALVTGATSGIGRAIALALHGAGYAVTAIGRDPVALDDLGRLGLHPLRLDLSDAEAVRNSLAGLAPDVLVNNAGMMPPLLPFDELDEADIDRAVSVNLTSALRVTRAIVPGMKARGGGHLFFTGSTAGHAPFAKLAVYCATKAAIGGFAQALRLDLAPHGLRVTEIVAGRVETGLYKDLLSPEAREAMYAGQSAVQPEDVAAMVLAALRLPKSVDVARFDILPTHQATVTGAQKKDD</sequence>
<dbReference type="PANTHER" id="PTHR44196">
    <property type="entry name" value="DEHYDROGENASE/REDUCTASE SDR FAMILY MEMBER 7B"/>
    <property type="match status" value="1"/>
</dbReference>
<dbReference type="InterPro" id="IPR036291">
    <property type="entry name" value="NAD(P)-bd_dom_sf"/>
</dbReference>
<dbReference type="EMBL" id="JACLQD010000008">
    <property type="protein sequence ID" value="MBC2837581.1"/>
    <property type="molecule type" value="Genomic_DNA"/>
</dbReference>
<dbReference type="Gene3D" id="3.40.50.720">
    <property type="entry name" value="NAD(P)-binding Rossmann-like Domain"/>
    <property type="match status" value="1"/>
</dbReference>
<keyword evidence="5" id="KW-1185">Reference proteome</keyword>
<evidence type="ECO:0000256" key="3">
    <source>
        <dbReference type="RuleBase" id="RU000363"/>
    </source>
</evidence>
<comment type="caution">
    <text evidence="4">The sequence shown here is derived from an EMBL/GenBank/DDBJ whole genome shotgun (WGS) entry which is preliminary data.</text>
</comment>
<dbReference type="PANTHER" id="PTHR44196:SF1">
    <property type="entry name" value="DEHYDROGENASE_REDUCTASE SDR FAMILY MEMBER 7B"/>
    <property type="match status" value="1"/>
</dbReference>
<protein>
    <submittedName>
        <fullName evidence="4">SDR family oxidoreductase</fullName>
    </submittedName>
</protein>
<reference evidence="4 5" key="1">
    <citation type="journal article" date="2017" name="Int. J. Syst. Evol. Microbiol.">
        <title>Gemmobacter straminiformis sp. nov., isolated from an artificial fountain.</title>
        <authorList>
            <person name="Kang J.Y."/>
            <person name="Kim M.J."/>
            <person name="Chun J."/>
            <person name="Son K.P."/>
            <person name="Jahng K.Y."/>
        </authorList>
    </citation>
    <scope>NUCLEOTIDE SEQUENCE [LARGE SCALE GENOMIC DNA]</scope>
    <source>
        <strain evidence="4 5">CAM-8</strain>
    </source>
</reference>
<gene>
    <name evidence="4" type="ORF">H7F16_18830</name>
</gene>
<dbReference type="GO" id="GO:0016020">
    <property type="term" value="C:membrane"/>
    <property type="evidence" value="ECO:0007669"/>
    <property type="project" value="TreeGrafter"/>
</dbReference>
<evidence type="ECO:0000313" key="5">
    <source>
        <dbReference type="Proteomes" id="UP000555411"/>
    </source>
</evidence>
<dbReference type="Pfam" id="PF00106">
    <property type="entry name" value="adh_short"/>
    <property type="match status" value="1"/>
</dbReference>
<dbReference type="Proteomes" id="UP000555411">
    <property type="component" value="Unassembled WGS sequence"/>
</dbReference>
<name>A0A842IDC3_9RHOB</name>
<dbReference type="PRINTS" id="PR00081">
    <property type="entry name" value="GDHRDH"/>
</dbReference>
<dbReference type="AlphaFoldDB" id="A0A842IDC3"/>
<comment type="similarity">
    <text evidence="1 3">Belongs to the short-chain dehydrogenases/reductases (SDR) family.</text>
</comment>
<dbReference type="PROSITE" id="PS00061">
    <property type="entry name" value="ADH_SHORT"/>
    <property type="match status" value="1"/>
</dbReference>
<dbReference type="GO" id="GO:0016491">
    <property type="term" value="F:oxidoreductase activity"/>
    <property type="evidence" value="ECO:0007669"/>
    <property type="project" value="UniProtKB-KW"/>
</dbReference>